<dbReference type="Gene3D" id="2.102.10.10">
    <property type="entry name" value="Rieske [2Fe-2S] iron-sulphur domain"/>
    <property type="match status" value="1"/>
</dbReference>
<keyword evidence="4" id="KW-0408">Iron</keyword>
<evidence type="ECO:0000256" key="1">
    <source>
        <dbReference type="ARBA" id="ARBA00022714"/>
    </source>
</evidence>
<dbReference type="PRINTS" id="PR00162">
    <property type="entry name" value="RIESKE"/>
</dbReference>
<dbReference type="STRING" id="463301.SAMN04487955_11916"/>
<evidence type="ECO:0000313" key="9">
    <source>
        <dbReference type="Proteomes" id="UP000198693"/>
    </source>
</evidence>
<dbReference type="InterPro" id="IPR005805">
    <property type="entry name" value="Rieske_Fe-S_prot_C"/>
</dbReference>
<dbReference type="InterPro" id="IPR006076">
    <property type="entry name" value="FAD-dep_OxRdtase"/>
</dbReference>
<dbReference type="OrthoDB" id="311718at2"/>
<keyword evidence="2" id="KW-0479">Metal-binding</keyword>
<keyword evidence="9" id="KW-1185">Reference proteome</keyword>
<proteinExistence type="predicted"/>
<dbReference type="CDD" id="cd03477">
    <property type="entry name" value="Rieske_YhfW_C"/>
    <property type="match status" value="1"/>
</dbReference>
<dbReference type="InterPro" id="IPR036188">
    <property type="entry name" value="FAD/NAD-bd_sf"/>
</dbReference>
<dbReference type="PANTHER" id="PTHR13847:SF281">
    <property type="entry name" value="FAD DEPENDENT OXIDOREDUCTASE DOMAIN-CONTAINING PROTEIN"/>
    <property type="match status" value="1"/>
</dbReference>
<keyword evidence="1" id="KW-0001">2Fe-2S</keyword>
<dbReference type="Pfam" id="PF00355">
    <property type="entry name" value="Rieske"/>
    <property type="match status" value="1"/>
</dbReference>
<feature type="domain" description="Rieske" evidence="7">
    <location>
        <begin position="417"/>
        <end position="504"/>
    </location>
</feature>
<keyword evidence="3" id="KW-0560">Oxidoreductase</keyword>
<keyword evidence="5" id="KW-0411">Iron-sulfur</keyword>
<evidence type="ECO:0000259" key="7">
    <source>
        <dbReference type="PROSITE" id="PS51296"/>
    </source>
</evidence>
<accession>A0A1I7KFF5</accession>
<dbReference type="GO" id="GO:0016020">
    <property type="term" value="C:membrane"/>
    <property type="evidence" value="ECO:0007669"/>
    <property type="project" value="InterPro"/>
</dbReference>
<evidence type="ECO:0000256" key="6">
    <source>
        <dbReference type="ARBA" id="ARBA00023157"/>
    </source>
</evidence>
<reference evidence="9" key="1">
    <citation type="submission" date="2016-10" db="EMBL/GenBank/DDBJ databases">
        <authorList>
            <person name="Varghese N."/>
            <person name="Submissions S."/>
        </authorList>
    </citation>
    <scope>NUCLEOTIDE SEQUENCE [LARGE SCALE GENOMIC DNA]</scope>
    <source>
        <strain evidence="9">CGMCC 1.6981</strain>
    </source>
</reference>
<gene>
    <name evidence="8" type="ORF">SAMN04487955_11916</name>
</gene>
<evidence type="ECO:0000313" key="8">
    <source>
        <dbReference type="EMBL" id="SFU96126.1"/>
    </source>
</evidence>
<evidence type="ECO:0000256" key="2">
    <source>
        <dbReference type="ARBA" id="ARBA00022723"/>
    </source>
</evidence>
<keyword evidence="6" id="KW-1015">Disulfide bond</keyword>
<dbReference type="GO" id="GO:0016491">
    <property type="term" value="F:oxidoreductase activity"/>
    <property type="evidence" value="ECO:0007669"/>
    <property type="project" value="UniProtKB-KW"/>
</dbReference>
<dbReference type="SUPFAM" id="SSF50022">
    <property type="entry name" value="ISP domain"/>
    <property type="match status" value="1"/>
</dbReference>
<dbReference type="InterPro" id="IPR038010">
    <property type="entry name" value="YhfW_C"/>
</dbReference>
<dbReference type="Proteomes" id="UP000198693">
    <property type="component" value="Unassembled WGS sequence"/>
</dbReference>
<dbReference type="InterPro" id="IPR017941">
    <property type="entry name" value="Rieske_2Fe-2S"/>
</dbReference>
<dbReference type="SUPFAM" id="SSF51905">
    <property type="entry name" value="FAD/NAD(P)-binding domain"/>
    <property type="match status" value="1"/>
</dbReference>
<evidence type="ECO:0000256" key="3">
    <source>
        <dbReference type="ARBA" id="ARBA00023002"/>
    </source>
</evidence>
<evidence type="ECO:0000256" key="5">
    <source>
        <dbReference type="ARBA" id="ARBA00023014"/>
    </source>
</evidence>
<dbReference type="GO" id="GO:0046872">
    <property type="term" value="F:metal ion binding"/>
    <property type="evidence" value="ECO:0007669"/>
    <property type="project" value="UniProtKB-KW"/>
</dbReference>
<sequence>MEAIWGIGGTDQHHYPTLNEDISADAVVIGAGITGITTALQLADAGMDVVVLEALAVGQGGTGGSTGNLYSTVARGLAPLRKTWDDATIRDVVNARALAIDHIEALVERFGIDCQFHRRVLYHIAKAEDKQILETLDAEREAMRCAGLEVKSAEDAMLPFQMTHGLKIEGQAQFNPLRYVQGLARAVSQQSVRIFEGSPVREVKYPQGVVVTDKATVTAHHIIHATHTPKGINLLHASLLPSREYGIGVKLNSGAYPEGIFFVHDPFHSLRSYRHGDEHYLVVIGEQHKTGEGQADAAYFERLHAYISEHFDVESIAYRWSNQQYSPADGLPYIGRMHGKDNAYLATGFAADGLTWGSLAGMIIADLVTRRDSPWRTHFDSSRFDSRRFTPGKSAMNWARENASVTKHLAKDYLGTRNLKELADVSPGQGKVMTLKGEKLAIYMSHDGELSVLSAVCPHMKCLVHWNGAETSWDCPCHGSRFDIQGEVIEGPAYHPLARREQPH</sequence>
<dbReference type="EMBL" id="FPBP01000019">
    <property type="protein sequence ID" value="SFU96126.1"/>
    <property type="molecule type" value="Genomic_DNA"/>
</dbReference>
<dbReference type="Gene3D" id="3.30.9.10">
    <property type="entry name" value="D-Amino Acid Oxidase, subunit A, domain 2"/>
    <property type="match status" value="1"/>
</dbReference>
<dbReference type="Pfam" id="PF01266">
    <property type="entry name" value="DAO"/>
    <property type="match status" value="1"/>
</dbReference>
<dbReference type="PANTHER" id="PTHR13847">
    <property type="entry name" value="SARCOSINE DEHYDROGENASE-RELATED"/>
    <property type="match status" value="1"/>
</dbReference>
<organism evidence="8 9">
    <name type="scientific">Halomonas korlensis</name>
    <dbReference type="NCBI Taxonomy" id="463301"/>
    <lineage>
        <taxon>Bacteria</taxon>
        <taxon>Pseudomonadati</taxon>
        <taxon>Pseudomonadota</taxon>
        <taxon>Gammaproteobacteria</taxon>
        <taxon>Oceanospirillales</taxon>
        <taxon>Halomonadaceae</taxon>
        <taxon>Halomonas</taxon>
    </lineage>
</organism>
<dbReference type="InterPro" id="IPR036922">
    <property type="entry name" value="Rieske_2Fe-2S_sf"/>
</dbReference>
<dbReference type="AlphaFoldDB" id="A0A1I7KFF5"/>
<dbReference type="PROSITE" id="PS51296">
    <property type="entry name" value="RIESKE"/>
    <property type="match status" value="1"/>
</dbReference>
<dbReference type="Gene3D" id="3.50.50.60">
    <property type="entry name" value="FAD/NAD(P)-binding domain"/>
    <property type="match status" value="1"/>
</dbReference>
<name>A0A1I7KFF5_9GAMM</name>
<dbReference type="RefSeq" id="WP_089797477.1">
    <property type="nucleotide sequence ID" value="NZ_FPBP01000019.1"/>
</dbReference>
<dbReference type="GO" id="GO:0051537">
    <property type="term" value="F:2 iron, 2 sulfur cluster binding"/>
    <property type="evidence" value="ECO:0007669"/>
    <property type="project" value="UniProtKB-KW"/>
</dbReference>
<protein>
    <submittedName>
        <fullName evidence="8">Glycine/D-amino acid oxidase</fullName>
    </submittedName>
</protein>
<evidence type="ECO:0000256" key="4">
    <source>
        <dbReference type="ARBA" id="ARBA00023004"/>
    </source>
</evidence>
<dbReference type="GO" id="GO:0005737">
    <property type="term" value="C:cytoplasm"/>
    <property type="evidence" value="ECO:0007669"/>
    <property type="project" value="TreeGrafter"/>
</dbReference>